<dbReference type="RefSeq" id="XP_018331749.1">
    <property type="nucleotide sequence ID" value="XM_018476247.2"/>
</dbReference>
<proteinExistence type="predicted"/>
<protein>
    <submittedName>
        <fullName evidence="4">Uncharacterized protein LOC108741433</fullName>
    </submittedName>
</protein>
<dbReference type="InterPro" id="IPR036514">
    <property type="entry name" value="SGNH_hydro_sf"/>
</dbReference>
<sequence length="393" mass="45326">MDFTSTQKTSVDTEDDNVEKFFQTVPYCEENLSTNITYEYLTDSDLSTDSDVDKNQTNMGSFTDANEKDNKDDECFRIKKTPMKPKKQSCDSFSNSNITLARQNAEITNKHITEMDYDHIVKSSEKIENNSIYSFSLNPPKRLSYSPQKIARVHSHSASLRTSFSSKSNEMRRHSSSSFNYTGFNKSFSENQQQESVPLYKGYQLIGDSQLLRFAEQMLDMKKNVIYPSLENGKSRRIGYCVSGQNLNDLKRRLLEGEYKIHKNVIVLIGTNDMLQKTSICAMFESFEKILSILKKSANKIVFLTVPPVPKIHSKHVLKILTDFNKYIIEKADGKTVFVVDLSSHYVGYDNQVMNDYYESSFFDGRPDLIHLNKKGFKFLRDILDVNYFDELN</sequence>
<feature type="domain" description="OSK" evidence="2">
    <location>
        <begin position="193"/>
        <end position="361"/>
    </location>
</feature>
<evidence type="ECO:0000313" key="4">
    <source>
        <dbReference type="RefSeq" id="XP_018331749.1"/>
    </source>
</evidence>
<dbReference type="STRING" id="224129.A0A1W4X6S4"/>
<accession>A0A1W4X6S4</accession>
<dbReference type="Gene3D" id="3.40.50.1110">
    <property type="entry name" value="SGNH hydrolase"/>
    <property type="match status" value="1"/>
</dbReference>
<feature type="region of interest" description="Disordered" evidence="1">
    <location>
        <begin position="49"/>
        <end position="69"/>
    </location>
</feature>
<evidence type="ECO:0000256" key="1">
    <source>
        <dbReference type="SAM" id="MobiDB-lite"/>
    </source>
</evidence>
<evidence type="ECO:0000259" key="2">
    <source>
        <dbReference type="Pfam" id="PF17182"/>
    </source>
</evidence>
<feature type="compositionally biased region" description="Polar residues" evidence="1">
    <location>
        <begin position="55"/>
        <end position="64"/>
    </location>
</feature>
<dbReference type="KEGG" id="apln:108741433"/>
<evidence type="ECO:0000313" key="3">
    <source>
        <dbReference type="Proteomes" id="UP000192223"/>
    </source>
</evidence>
<dbReference type="GeneID" id="108741433"/>
<dbReference type="Proteomes" id="UP000192223">
    <property type="component" value="Unplaced"/>
</dbReference>
<keyword evidence="3" id="KW-1185">Reference proteome</keyword>
<organism evidence="3 4">
    <name type="scientific">Agrilus planipennis</name>
    <name type="common">Emerald ash borer</name>
    <name type="synonym">Agrilus marcopoli</name>
    <dbReference type="NCBI Taxonomy" id="224129"/>
    <lineage>
        <taxon>Eukaryota</taxon>
        <taxon>Metazoa</taxon>
        <taxon>Ecdysozoa</taxon>
        <taxon>Arthropoda</taxon>
        <taxon>Hexapoda</taxon>
        <taxon>Insecta</taxon>
        <taxon>Pterygota</taxon>
        <taxon>Neoptera</taxon>
        <taxon>Endopterygota</taxon>
        <taxon>Coleoptera</taxon>
        <taxon>Polyphaga</taxon>
        <taxon>Elateriformia</taxon>
        <taxon>Buprestoidea</taxon>
        <taxon>Buprestidae</taxon>
        <taxon>Agrilinae</taxon>
        <taxon>Agrilus</taxon>
    </lineage>
</organism>
<name>A0A1W4X6S4_AGRPL</name>
<dbReference type="InterPro" id="IPR033447">
    <property type="entry name" value="OSK"/>
</dbReference>
<reference evidence="4" key="1">
    <citation type="submission" date="2025-08" db="UniProtKB">
        <authorList>
            <consortium name="RefSeq"/>
        </authorList>
    </citation>
    <scope>IDENTIFICATION</scope>
    <source>
        <tissue evidence="4">Entire body</tissue>
    </source>
</reference>
<gene>
    <name evidence="4" type="primary">LOC108741433</name>
</gene>
<dbReference type="OrthoDB" id="10034606at2759"/>
<dbReference type="InParanoid" id="A0A1W4X6S4"/>
<dbReference type="AlphaFoldDB" id="A0A1W4X6S4"/>
<dbReference type="Pfam" id="PF17182">
    <property type="entry name" value="OSK"/>
    <property type="match status" value="1"/>
</dbReference>
<dbReference type="SUPFAM" id="SSF52266">
    <property type="entry name" value="SGNH hydrolase"/>
    <property type="match status" value="1"/>
</dbReference>